<reference evidence="1" key="1">
    <citation type="submission" date="2023-12" db="EMBL/GenBank/DDBJ databases">
        <title>Genome sequencing and assembly of bacterial species from a model synthetic community.</title>
        <authorList>
            <person name="Hogle S.L."/>
        </authorList>
    </citation>
    <scope>NUCLEOTIDE SEQUENCE</scope>
    <source>
        <strain evidence="1">SBW25</strain>
    </source>
</reference>
<dbReference type="EMBL" id="CP140009">
    <property type="protein sequence ID" value="WQD70469.1"/>
    <property type="molecule type" value="Genomic_DNA"/>
</dbReference>
<dbReference type="Proteomes" id="UP001325023">
    <property type="component" value="Chromosome"/>
</dbReference>
<protein>
    <submittedName>
        <fullName evidence="1">Uncharacterized protein</fullName>
    </submittedName>
</protein>
<sequence>MDFPKSVPSVGLVDGKFIDEDPLAGTPGSLIPSAWGNAVTLEILKVIEDGGLAPDEDDKTQLSAAIHNIVSDSAVPFATKAEAEDGTIDDKSMSPLRVFQAIAKVVKQATESAFGWLKIATLSQANTGTDDSAAITPKKLAAVLQAQTLNAGATAGTATAYVLSNIPGLTSYGFMLRLNVNFHVPSGVNPTINVNALGAKSLKQYDSTGAKVSAVTSAGLVSDIVYDGTDFVLIDPLPVALVSTVGARGAAKNLKVTTTGLSAVVTTTADEVTLENGSGNYVTLRSVSCAASFAVAGAGGIDVGSANSQNANAWYYKHLIWNPSLPVSATNPNGLLSASENGPTLPAGYTHWAPVHEVRTDGTGNKWPLPGTKIDKIFRWEPAAGTNLAIVRMMAQGIVGAVGTPTWSPISLSAFIPPNRLNIAGFLSVTSGGGVGMAAPSNNYGGINSTTNPPPCCLQHTGNGTGSGSTPFNFVVGASQTMQWASNLAGNMVVATGWEC</sequence>
<evidence type="ECO:0000313" key="1">
    <source>
        <dbReference type="EMBL" id="WQD70469.1"/>
    </source>
</evidence>
<proteinExistence type="predicted"/>
<accession>A0ACD4XML1</accession>
<keyword evidence="2" id="KW-1185">Reference proteome</keyword>
<evidence type="ECO:0000313" key="2">
    <source>
        <dbReference type="Proteomes" id="UP001325023"/>
    </source>
</evidence>
<organism evidence="1 2">
    <name type="scientific">Pseudomonas fluorescens</name>
    <dbReference type="NCBI Taxonomy" id="294"/>
    <lineage>
        <taxon>Bacteria</taxon>
        <taxon>Pseudomonadati</taxon>
        <taxon>Pseudomonadota</taxon>
        <taxon>Gammaproteobacteria</taxon>
        <taxon>Pseudomonadales</taxon>
        <taxon>Pseudomonadaceae</taxon>
        <taxon>Pseudomonas</taxon>
    </lineage>
</organism>
<gene>
    <name evidence="1" type="ORF">U0037_20690</name>
</gene>
<name>A0ACD4XML1_PSEFL</name>